<keyword evidence="4" id="KW-0482">Metalloprotease</keyword>
<dbReference type="Proteomes" id="UP000179243">
    <property type="component" value="Unassembled WGS sequence"/>
</dbReference>
<dbReference type="Pfam" id="PF19289">
    <property type="entry name" value="PmbA_TldD_3rd"/>
    <property type="match status" value="1"/>
</dbReference>
<organism evidence="8 9">
    <name type="scientific">Candidatus Raymondbacteria bacterium RIFOXYD12_FULL_49_13</name>
    <dbReference type="NCBI Taxonomy" id="1817890"/>
    <lineage>
        <taxon>Bacteria</taxon>
        <taxon>Raymondiibacteriota</taxon>
    </lineage>
</organism>
<evidence type="ECO:0000259" key="7">
    <source>
        <dbReference type="Pfam" id="PF19290"/>
    </source>
</evidence>
<dbReference type="InterPro" id="IPR025502">
    <property type="entry name" value="TldD"/>
</dbReference>
<comment type="caution">
    <text evidence="8">The sequence shown here is derived from an EMBL/GenBank/DDBJ whole genome shotgun (WGS) entry which is preliminary data.</text>
</comment>
<evidence type="ECO:0000256" key="1">
    <source>
        <dbReference type="ARBA" id="ARBA00005836"/>
    </source>
</evidence>
<sequence>MIEEIHRFTRNSPSDFLEIRLEEVSKTYCTFQGQELEEAGHTETSGGCVRACHRGGWGFSSFTLLKDLPRAVDEAVRQAAYTGTGTTRLQPPEPVADRYIHCPEPCPDSVSLDDKIGIASSYNSILLAHPRIVTSRVSYLDRMRHVYYASSFGIRIEQSQFFSGITFSAMARDGMNVQRAYHSTGDHRGFSNVLGLESKAEEIKQRAIDLLGARKIPGGRHAVLLDPKLAGVFAHEAFGHMSEADFIYENPHIANKMKIGVPFGPSFLNIVDRGDLLAECGGYAYDDEGVKSRENYLIREGSLSGHLHSMETASKMGEPLSGNARAISNRFKPIVRMSCTYIEPGDHRFDDLVLRMDDGIYAVGMLGGNTDLEQFTFSAEYAYRVKNGKRCELLRDVILTGNLFETLKNITALGNDVTLFGGMGGCGKEGQSPLPVSDGGPHVLISSVLIG</sequence>
<keyword evidence="3" id="KW-0378">Hydrolase</keyword>
<reference evidence="8 9" key="1">
    <citation type="journal article" date="2016" name="Nat. Commun.">
        <title>Thousands of microbial genomes shed light on interconnected biogeochemical processes in an aquifer system.</title>
        <authorList>
            <person name="Anantharaman K."/>
            <person name="Brown C.T."/>
            <person name="Hug L.A."/>
            <person name="Sharon I."/>
            <person name="Castelle C.J."/>
            <person name="Probst A.J."/>
            <person name="Thomas B.C."/>
            <person name="Singh A."/>
            <person name="Wilkins M.J."/>
            <person name="Karaoz U."/>
            <person name="Brodie E.L."/>
            <person name="Williams K.H."/>
            <person name="Hubbard S.S."/>
            <person name="Banfield J.F."/>
        </authorList>
    </citation>
    <scope>NUCLEOTIDE SEQUENCE [LARGE SCALE GENOMIC DNA]</scope>
</reference>
<keyword evidence="2" id="KW-0645">Protease</keyword>
<dbReference type="PANTHER" id="PTHR30624:SF0">
    <property type="entry name" value="METALLOPROTEASE SLR0863"/>
    <property type="match status" value="1"/>
</dbReference>
<dbReference type="InterPro" id="IPR051463">
    <property type="entry name" value="Peptidase_U62_metallo"/>
</dbReference>
<evidence type="ECO:0000256" key="4">
    <source>
        <dbReference type="ARBA" id="ARBA00023049"/>
    </source>
</evidence>
<comment type="similarity">
    <text evidence="1">Belongs to the peptidase U62 family.</text>
</comment>
<dbReference type="GO" id="GO:0006508">
    <property type="term" value="P:proteolysis"/>
    <property type="evidence" value="ECO:0007669"/>
    <property type="project" value="UniProtKB-KW"/>
</dbReference>
<dbReference type="AlphaFoldDB" id="A0A1F7F1J2"/>
<dbReference type="InterPro" id="IPR002510">
    <property type="entry name" value="Metalloprtase-TldD/E_N"/>
</dbReference>
<proteinExistence type="inferred from homology"/>
<dbReference type="Gene3D" id="3.30.2290.10">
    <property type="entry name" value="PmbA/TldD superfamily"/>
    <property type="match status" value="1"/>
</dbReference>
<dbReference type="SUPFAM" id="SSF111283">
    <property type="entry name" value="Putative modulator of DNA gyrase, PmbA/TldD"/>
    <property type="match status" value="1"/>
</dbReference>
<gene>
    <name evidence="8" type="ORF">A2519_10820</name>
</gene>
<evidence type="ECO:0000313" key="9">
    <source>
        <dbReference type="Proteomes" id="UP000179243"/>
    </source>
</evidence>
<dbReference type="Pfam" id="PF01523">
    <property type="entry name" value="PmbA_TldD_1st"/>
    <property type="match status" value="1"/>
</dbReference>
<name>A0A1F7F1J2_UNCRA</name>
<dbReference type="EMBL" id="MFYX01000146">
    <property type="protein sequence ID" value="OGK00491.1"/>
    <property type="molecule type" value="Genomic_DNA"/>
</dbReference>
<evidence type="ECO:0000256" key="2">
    <source>
        <dbReference type="ARBA" id="ARBA00022670"/>
    </source>
</evidence>
<feature type="domain" description="Metalloprotease TldD/E C-terminal" evidence="6">
    <location>
        <begin position="219"/>
        <end position="450"/>
    </location>
</feature>
<feature type="domain" description="Metalloprotease TldD/E N-terminal" evidence="5">
    <location>
        <begin position="18"/>
        <end position="79"/>
    </location>
</feature>
<dbReference type="InterPro" id="IPR036059">
    <property type="entry name" value="TldD/PmbA_sf"/>
</dbReference>
<evidence type="ECO:0000313" key="8">
    <source>
        <dbReference type="EMBL" id="OGK00491.1"/>
    </source>
</evidence>
<dbReference type="InterPro" id="IPR045570">
    <property type="entry name" value="Metalloprtase-TldD/E_cen_dom"/>
</dbReference>
<feature type="domain" description="Metalloprotease TldD/E central" evidence="7">
    <location>
        <begin position="107"/>
        <end position="211"/>
    </location>
</feature>
<dbReference type="InterPro" id="IPR035068">
    <property type="entry name" value="TldD/PmbA_N"/>
</dbReference>
<evidence type="ECO:0000259" key="5">
    <source>
        <dbReference type="Pfam" id="PF01523"/>
    </source>
</evidence>
<dbReference type="GO" id="GO:0008237">
    <property type="term" value="F:metallopeptidase activity"/>
    <property type="evidence" value="ECO:0007669"/>
    <property type="project" value="UniProtKB-KW"/>
</dbReference>
<dbReference type="Pfam" id="PF19290">
    <property type="entry name" value="PmbA_TldD_2nd"/>
    <property type="match status" value="1"/>
</dbReference>
<evidence type="ECO:0008006" key="10">
    <source>
        <dbReference type="Google" id="ProtNLM"/>
    </source>
</evidence>
<dbReference type="InterPro" id="IPR045569">
    <property type="entry name" value="Metalloprtase-TldD/E_C"/>
</dbReference>
<evidence type="ECO:0000256" key="3">
    <source>
        <dbReference type="ARBA" id="ARBA00022801"/>
    </source>
</evidence>
<dbReference type="GO" id="GO:0005829">
    <property type="term" value="C:cytosol"/>
    <property type="evidence" value="ECO:0007669"/>
    <property type="project" value="TreeGrafter"/>
</dbReference>
<accession>A0A1F7F1J2</accession>
<evidence type="ECO:0000259" key="6">
    <source>
        <dbReference type="Pfam" id="PF19289"/>
    </source>
</evidence>
<dbReference type="PIRSF" id="PIRSF004919">
    <property type="entry name" value="TldD"/>
    <property type="match status" value="1"/>
</dbReference>
<protein>
    <recommendedName>
        <fullName evidence="10">Peptidase</fullName>
    </recommendedName>
</protein>
<dbReference type="PANTHER" id="PTHR30624">
    <property type="entry name" value="UNCHARACTERIZED PROTEIN TLDD AND PMBA"/>
    <property type="match status" value="1"/>
</dbReference>